<name>A0A494XU94_9BURK</name>
<reference evidence="1 2" key="1">
    <citation type="submission" date="2018-10" db="EMBL/GenBank/DDBJ databases">
        <title>Robbsia sp. DHC34, isolated from soil.</title>
        <authorList>
            <person name="Gao Z.-H."/>
            <person name="Qiu L.-H."/>
        </authorList>
    </citation>
    <scope>NUCLEOTIDE SEQUENCE [LARGE SCALE GENOMIC DNA]</scope>
    <source>
        <strain evidence="1 2">DHC34</strain>
    </source>
</reference>
<proteinExistence type="predicted"/>
<dbReference type="Proteomes" id="UP000270342">
    <property type="component" value="Unassembled WGS sequence"/>
</dbReference>
<evidence type="ECO:0000313" key="1">
    <source>
        <dbReference type="EMBL" id="RKP53251.1"/>
    </source>
</evidence>
<comment type="caution">
    <text evidence="1">The sequence shown here is derived from an EMBL/GenBank/DDBJ whole genome shotgun (WGS) entry which is preliminary data.</text>
</comment>
<dbReference type="EMBL" id="RBZU01000007">
    <property type="protein sequence ID" value="RKP53251.1"/>
    <property type="molecule type" value="Genomic_DNA"/>
</dbReference>
<evidence type="ECO:0000313" key="2">
    <source>
        <dbReference type="Proteomes" id="UP000270342"/>
    </source>
</evidence>
<dbReference type="AlphaFoldDB" id="A0A494XU94"/>
<keyword evidence="2" id="KW-1185">Reference proteome</keyword>
<accession>A0A494XU94</accession>
<organism evidence="1 2">
    <name type="scientific">Pararobbsia silviterrae</name>
    <dbReference type="NCBI Taxonomy" id="1792498"/>
    <lineage>
        <taxon>Bacteria</taxon>
        <taxon>Pseudomonadati</taxon>
        <taxon>Pseudomonadota</taxon>
        <taxon>Betaproteobacteria</taxon>
        <taxon>Burkholderiales</taxon>
        <taxon>Burkholderiaceae</taxon>
        <taxon>Pararobbsia</taxon>
    </lineage>
</organism>
<protein>
    <submittedName>
        <fullName evidence="1">Uncharacterized protein</fullName>
    </submittedName>
</protein>
<gene>
    <name evidence="1" type="ORF">D7S86_16065</name>
</gene>
<sequence length="1212" mass="135210">MQGDQPVADYPAALASATAPSDFAATATSAQGAADPSADMYEVLRARYRDLSPAEMFTDLLKPGAEQQSQMDFIHALLNGDNKIEESLSAYDRSRIIENIADQRIFGSGGLEGYVCDWTVDLPVGSALTLGQIKDVRNSKTGALSNISEGERENIGRIIENKFPLSRLANMQKINIKSNDYYELHIGAKAAIDAGWDLVSMSEASIRATGQAVVVLGLTDKEMINWVAGAIEFPAKLEFVTKNKLKQSYAITPNAVISRFMEKILDAQDINDPVKDAENALNSFRNYESFADAALQEEIRNGECAPNSEKKWARGGQTCKRPGFSEQDRVVVDLSIDARAQFRAQNEELVKKLAITDTIMWDYFFSNAPDFYRKLMEEAAIEMLAIGNAEEPAVAEFMSRHDLVLLYLTVGGKNYLFEIFATSRGYEIKNANEMILRGRNVRIDNQYHTVKITGDPISVRVKLKLTGVKCRADDQPHVLSEAISEYRRDNFLKKLNAMGPDDPGSVWQAIKTWLPFYGCTSEGSRELLGATMCAADVTLIALKPLVDAVVLVARVGQIGMILARKQIAEISKHGIWSNVVRQTGFRFLYHAKVGSQMFMTRATAGAAMEKFSKAKYSATSHQISEKALPWSNLYNFAKKLTNKFEVGTSRIAQYGFTPRKVSIDDLRKKVDEITKGYGAAVEMPIFITAYSKSTVDSVAVTVPGDIRFIVNKGSTTDRFDFAIDVDGELYRFTPTADDLSSGWIDGVESGGVRYAVAQRAGRYEFAALNRDPVKIPADSANYDRLQDYLDLWTRPHGASVKTDVVLDAKKGLWFISDESEAHDLPSRVHAAVQINNKFYNFTYLKNDGSKGLISSVNSASLMTFNDPLAFVQWNGKTYELMRGADLVKVRNSILTEEIIYPHRQFFGKILDENVVTWDESTKKNWLRLGGESVPVRKVSESPETFEIYDLAKGEGKVLVRRDMYSNEWIVDPDWIEKQYRTDWLDVPRSIERLDVSKELSIGGLRSARTEDVLRLDLHRAKKNLLETKSELRSIFDSNVEGDQVLLDVCCRLFLGGTCDTARIKEIKDILLKDYANLEILDIDKNIIIRKGSNDPALGRVVPKKAGNLGGLEYIQNKADLLYQELGEDEYIHALSASLLKQASRLAEQRESEDAALNYVNLSSSAQRNTRISATSAYVNEWATIDLSRLVLLGRQYSVGAVRDPILSAEVRA</sequence>